<accession>D4X8Q3</accession>
<dbReference type="eggNOG" id="COG1961">
    <property type="taxonomic scope" value="Bacteria"/>
</dbReference>
<reference evidence="3" key="1">
    <citation type="submission" date="2010-03" db="EMBL/GenBank/DDBJ databases">
        <title>Complete sequence of Mobiluncus curtisii ATCC 43063.</title>
        <authorList>
            <person name="Muzny D."/>
            <person name="Qin X."/>
            <person name="Deng J."/>
            <person name="Jiang H."/>
            <person name="Liu Y."/>
            <person name="Qu J."/>
            <person name="Song X.-Z."/>
            <person name="Zhang L."/>
            <person name="Thornton R."/>
            <person name="Coyle M."/>
            <person name="Francisco L."/>
            <person name="Jackson L."/>
            <person name="Javaid M."/>
            <person name="Korchina V."/>
            <person name="Kovar C."/>
            <person name="Mata R."/>
            <person name="Mathew T."/>
            <person name="Ngo R."/>
            <person name="Nguyen L."/>
            <person name="Nguyen N."/>
            <person name="Okwuonu G."/>
            <person name="Ongeri F."/>
            <person name="Pham C."/>
            <person name="Simmons D."/>
            <person name="Wilczek-Boney K."/>
            <person name="Hale W."/>
            <person name="Jakkamsetti A."/>
            <person name="Pham P."/>
            <person name="Ruth R."/>
            <person name="San Lucas F."/>
            <person name="Warren J."/>
            <person name="Zhang J."/>
            <person name="Zhao Z."/>
            <person name="Zhou C."/>
            <person name="Zhu D."/>
            <person name="Lee S."/>
            <person name="Bess C."/>
            <person name="Blankenburg K."/>
            <person name="Forbes L."/>
            <person name="Fu Q."/>
            <person name="Gubbala S."/>
            <person name="Hirani K."/>
            <person name="Jayaseelan J.C."/>
            <person name="Lara F."/>
            <person name="Munidasa M."/>
            <person name="Palculict T."/>
            <person name="Patil S."/>
            <person name="Pu L.-L."/>
            <person name="Saada N."/>
            <person name="Tang L."/>
            <person name="Weissenberger G."/>
            <person name="Zhu Y."/>
            <person name="Hemphill L."/>
            <person name="Shang Y."/>
            <person name="Youmans B."/>
            <person name="Ayvaz T."/>
            <person name="Ross M."/>
            <person name="Santibanez J."/>
            <person name="Aqrawi P."/>
            <person name="Gross S."/>
            <person name="Joshi V."/>
            <person name="Fowler G."/>
            <person name="Nazareth L."/>
            <person name="Reid J."/>
            <person name="Worley K."/>
            <person name="Petrosino J."/>
            <person name="Highlander S."/>
            <person name="Gibbs R."/>
            <person name="Gibbs R."/>
        </authorList>
    </citation>
    <scope>NUCLEOTIDE SEQUENCE [LARGE SCALE GENOMIC DNA]</scope>
    <source>
        <strain evidence="3">ATCC 43553</strain>
    </source>
</reference>
<dbReference type="RefSeq" id="WP_006217899.1">
    <property type="nucleotide sequence ID" value="NZ_GG770409.1"/>
</dbReference>
<dbReference type="SUPFAM" id="SSF53041">
    <property type="entry name" value="Resolvase-like"/>
    <property type="match status" value="1"/>
</dbReference>
<dbReference type="Gene3D" id="3.40.50.1390">
    <property type="entry name" value="Resolvase, N-terminal catalytic domain"/>
    <property type="match status" value="1"/>
</dbReference>
<dbReference type="AlphaFoldDB" id="D4X8Q3"/>
<dbReference type="GO" id="GO:0000150">
    <property type="term" value="F:DNA strand exchange activity"/>
    <property type="evidence" value="ECO:0007669"/>
    <property type="project" value="InterPro"/>
</dbReference>
<feature type="domain" description="Recombinase" evidence="1">
    <location>
        <begin position="204"/>
        <end position="328"/>
    </location>
</feature>
<dbReference type="InterPro" id="IPR038109">
    <property type="entry name" value="DNA_bind_recomb_sf"/>
</dbReference>
<proteinExistence type="predicted"/>
<dbReference type="Proteomes" id="UP000004510">
    <property type="component" value="Unassembled WGS sequence"/>
</dbReference>
<evidence type="ECO:0000313" key="2">
    <source>
        <dbReference type="EMBL" id="EFF76762.1"/>
    </source>
</evidence>
<organism evidence="2 3">
    <name type="scientific">Achromobacter piechaudii ATCC 43553</name>
    <dbReference type="NCBI Taxonomy" id="742159"/>
    <lineage>
        <taxon>Bacteria</taxon>
        <taxon>Pseudomonadati</taxon>
        <taxon>Pseudomonadota</taxon>
        <taxon>Betaproteobacteria</taxon>
        <taxon>Burkholderiales</taxon>
        <taxon>Alcaligenaceae</taxon>
        <taxon>Achromobacter</taxon>
    </lineage>
</organism>
<dbReference type="GO" id="GO:0003677">
    <property type="term" value="F:DNA binding"/>
    <property type="evidence" value="ECO:0007669"/>
    <property type="project" value="InterPro"/>
</dbReference>
<evidence type="ECO:0000259" key="1">
    <source>
        <dbReference type="PROSITE" id="PS51737"/>
    </source>
</evidence>
<dbReference type="InterPro" id="IPR011109">
    <property type="entry name" value="DNA_bind_recombinase_dom"/>
</dbReference>
<dbReference type="Pfam" id="PF00239">
    <property type="entry name" value="Resolvase"/>
    <property type="match status" value="1"/>
</dbReference>
<sequence>MRSCQVSVHGEGDITTQLEGVGIPVAQYVRMSTDHQKYSTDNQAAAIAIYAAQHGMRIVKTYEDSGKSGLNLKGRSGLQALLRDVKLPFPGFKAVLVYDVSRWGRFPDPDEAATYAYTCKSHGIEVIYCAEPFQNDGSLPSTVLVNLKRSMSAEFSRELGVKVFNGASNLVRHGYRQGGAAGFGLRRQLVDEQHNIKGLLSHGEKKSIQTDRVVLVPGPPEEVAAVLRIYRLFLDDGMPERVIAAVLNREGVLSDTGRPWTRSTIHQILANEKYIGNNVYNRSSFKLKIEHVRNPPDQWVRCDGAFEGIVPATIFMQVQAIIAARSRHLDDGQMLEILRQTLKRYGTLSGILIDEDEETPPSSAYRSRFGSLLRAYNLIGYTPRRDYAYLEINRALRRKHPELMDEISAGIARAGGWAIRNDKTDLLTVNGEFTTSLVISRCKPTAAGTHRWMIRFDAGLHPDITVVARMAPSNSCAHDYYVLPAIDFSAESLPTLENNGFNLDAYRMDTLASFYLLAGRVPLLEAA</sequence>
<dbReference type="InterPro" id="IPR006119">
    <property type="entry name" value="Resolv_N"/>
</dbReference>
<gene>
    <name evidence="2" type="ORF">HMPREF0004_1850</name>
</gene>
<comment type="caution">
    <text evidence="2">The sequence shown here is derived from an EMBL/GenBank/DDBJ whole genome shotgun (WGS) entry which is preliminary data.</text>
</comment>
<dbReference type="PROSITE" id="PS51737">
    <property type="entry name" value="RECOMBINASE_DNA_BIND"/>
    <property type="match status" value="1"/>
</dbReference>
<dbReference type="CDD" id="cd00338">
    <property type="entry name" value="Ser_Recombinase"/>
    <property type="match status" value="1"/>
</dbReference>
<protein>
    <submittedName>
        <fullName evidence="2">Resolvase, N-terminal domain protein</fullName>
    </submittedName>
</protein>
<dbReference type="HOGENOM" id="CLU_522558_0_0_4"/>
<dbReference type="InterPro" id="IPR036162">
    <property type="entry name" value="Resolvase-like_N_sf"/>
</dbReference>
<dbReference type="InterPro" id="IPR050639">
    <property type="entry name" value="SSR_resolvase"/>
</dbReference>
<dbReference type="Gene3D" id="3.90.1750.20">
    <property type="entry name" value="Putative Large Serine Recombinase, Chain B, Domain 2"/>
    <property type="match status" value="1"/>
</dbReference>
<dbReference type="EMBL" id="ADMS01000044">
    <property type="protein sequence ID" value="EFF76762.1"/>
    <property type="molecule type" value="Genomic_DNA"/>
</dbReference>
<dbReference type="PATRIC" id="fig|742159.3.peg.2765"/>
<dbReference type="Pfam" id="PF07508">
    <property type="entry name" value="Recombinase"/>
    <property type="match status" value="1"/>
</dbReference>
<dbReference type="PANTHER" id="PTHR30461">
    <property type="entry name" value="DNA-INVERTASE FROM LAMBDOID PROPHAGE"/>
    <property type="match status" value="1"/>
</dbReference>
<evidence type="ECO:0000313" key="3">
    <source>
        <dbReference type="Proteomes" id="UP000004510"/>
    </source>
</evidence>
<dbReference type="SMART" id="SM00857">
    <property type="entry name" value="Resolvase"/>
    <property type="match status" value="1"/>
</dbReference>
<dbReference type="PANTHER" id="PTHR30461:SF23">
    <property type="entry name" value="DNA RECOMBINASE-RELATED"/>
    <property type="match status" value="1"/>
</dbReference>
<name>D4X8Q3_9BURK</name>